<organism evidence="1 2">
    <name type="scientific">Salix koriyanagi</name>
    <dbReference type="NCBI Taxonomy" id="2511006"/>
    <lineage>
        <taxon>Eukaryota</taxon>
        <taxon>Viridiplantae</taxon>
        <taxon>Streptophyta</taxon>
        <taxon>Embryophyta</taxon>
        <taxon>Tracheophyta</taxon>
        <taxon>Spermatophyta</taxon>
        <taxon>Magnoliopsida</taxon>
        <taxon>eudicotyledons</taxon>
        <taxon>Gunneridae</taxon>
        <taxon>Pentapetalae</taxon>
        <taxon>rosids</taxon>
        <taxon>fabids</taxon>
        <taxon>Malpighiales</taxon>
        <taxon>Salicaceae</taxon>
        <taxon>Saliceae</taxon>
        <taxon>Salix</taxon>
    </lineage>
</organism>
<evidence type="ECO:0000313" key="2">
    <source>
        <dbReference type="Proteomes" id="UP001151752"/>
    </source>
</evidence>
<name>A0A9Q0VE16_9ROSI</name>
<sequence>MIPSTSLSINPSLSPSPFYSITCSSSPSTSSSSFLYPFLVSFKGSNFSSLKPKPINLSCKQNCFAEFQRLRRGEGNRGCFLVRAESVNDMTISEVREEDEENPPPFYDYDTISRPRRIALFVEPSPFA</sequence>
<feature type="non-terminal residue" evidence="1">
    <location>
        <position position="128"/>
    </location>
</feature>
<dbReference type="Proteomes" id="UP001151752">
    <property type="component" value="Chromosome 6"/>
</dbReference>
<keyword evidence="2" id="KW-1185">Reference proteome</keyword>
<dbReference type="EMBL" id="JAPFFM010000009">
    <property type="protein sequence ID" value="KAJ6746979.1"/>
    <property type="molecule type" value="Genomic_DNA"/>
</dbReference>
<accession>A0A9Q0VE16</accession>
<dbReference type="AlphaFoldDB" id="A0A9Q0VE16"/>
<evidence type="ECO:0000313" key="1">
    <source>
        <dbReference type="EMBL" id="KAJ6746979.1"/>
    </source>
</evidence>
<proteinExistence type="predicted"/>
<reference evidence="1" key="2">
    <citation type="journal article" date="2023" name="Int. J. Mol. Sci.">
        <title>De Novo Assembly and Annotation of 11 Diverse Shrub Willow (Salix) Genomes Reveals Novel Gene Organization in Sex-Linked Regions.</title>
        <authorList>
            <person name="Hyden B."/>
            <person name="Feng K."/>
            <person name="Yates T.B."/>
            <person name="Jawdy S."/>
            <person name="Cereghino C."/>
            <person name="Smart L.B."/>
            <person name="Muchero W."/>
        </authorList>
    </citation>
    <scope>NUCLEOTIDE SEQUENCE</scope>
    <source>
        <tissue evidence="1">Shoot tip</tissue>
    </source>
</reference>
<reference evidence="1" key="1">
    <citation type="submission" date="2022-11" db="EMBL/GenBank/DDBJ databases">
        <authorList>
            <person name="Hyden B.L."/>
            <person name="Feng K."/>
            <person name="Yates T."/>
            <person name="Jawdy S."/>
            <person name="Smart L.B."/>
            <person name="Muchero W."/>
        </authorList>
    </citation>
    <scope>NUCLEOTIDE SEQUENCE</scope>
    <source>
        <tissue evidence="1">Shoot tip</tissue>
    </source>
</reference>
<protein>
    <submittedName>
        <fullName evidence="1">Uncharacterized protein</fullName>
    </submittedName>
</protein>
<gene>
    <name evidence="1" type="ORF">OIU74_029442</name>
</gene>
<comment type="caution">
    <text evidence="1">The sequence shown here is derived from an EMBL/GenBank/DDBJ whole genome shotgun (WGS) entry which is preliminary data.</text>
</comment>